<feature type="transmembrane region" description="Helical" evidence="3">
    <location>
        <begin position="241"/>
        <end position="260"/>
    </location>
</feature>
<organism evidence="4 5">
    <name type="scientific">Prorocentrum cordatum</name>
    <dbReference type="NCBI Taxonomy" id="2364126"/>
    <lineage>
        <taxon>Eukaryota</taxon>
        <taxon>Sar</taxon>
        <taxon>Alveolata</taxon>
        <taxon>Dinophyceae</taxon>
        <taxon>Prorocentrales</taxon>
        <taxon>Prorocentraceae</taxon>
        <taxon>Prorocentrum</taxon>
    </lineage>
</organism>
<proteinExistence type="predicted"/>
<comment type="caution">
    <text evidence="4">The sequence shown here is derived from an EMBL/GenBank/DDBJ whole genome shotgun (WGS) entry which is preliminary data.</text>
</comment>
<name>A0ABN9T2M6_9DINO</name>
<dbReference type="EMBL" id="CAUYUJ010014277">
    <property type="protein sequence ID" value="CAK0839204.1"/>
    <property type="molecule type" value="Genomic_DNA"/>
</dbReference>
<sequence>MADAPAPSRSRWFTETKDPQLLRQFSELADDSVKSFIGDRVGPVTSTIFILNSLTGLSLLTLPYGFSRAGLALGALILFVCMVMAFVTSTFMCEALSIANALQYEAAEVRKLENDPEVLAKIRKEKEEIVTTISEPLLKERMVKHHNTVDLFVHDNRGCNAEREFKIRERLELGVMGEQVLKGSRGRVWSAMIYATVMIYVLGTATALVVTVNKSLRGTMCSAVDLASNGVHQCDVHSGVIIYKCSVVVTFFLVLPLCFADIQKTKRFTMGIMVVRFIAIACLLLISSWFAGQRIHREGWSAVQGQLPMWNIGEFASVYGNAVFLYGLHQYLPSMVSPLEKQTQAPWVILAAFLIGAAMLRDHPQRVRHSHGGLGRRGARQLLHPSRRPLLPDPGHLQPQLCAREPGARRREPVPGDVPRHGRGQHPHRGDHPAQHHLEVQHGDDPRRAPAALRGGLLHRGRAGRHQVRRRLRGAHHGHLLPGPARLAGPAHAGPERVR</sequence>
<keyword evidence="5" id="KW-1185">Reference proteome</keyword>
<protein>
    <recommendedName>
        <fullName evidence="6">Amino acid transporter transmembrane domain-containing protein</fullName>
    </recommendedName>
</protein>
<evidence type="ECO:0000313" key="5">
    <source>
        <dbReference type="Proteomes" id="UP001189429"/>
    </source>
</evidence>
<feature type="transmembrane region" description="Helical" evidence="3">
    <location>
        <begin position="344"/>
        <end position="360"/>
    </location>
</feature>
<feature type="transmembrane region" description="Helical" evidence="3">
    <location>
        <begin position="272"/>
        <end position="291"/>
    </location>
</feature>
<comment type="subcellular location">
    <subcellularLocation>
        <location evidence="1">Membrane</location>
        <topology evidence="1">Multi-pass membrane protein</topology>
    </subcellularLocation>
</comment>
<evidence type="ECO:0000256" key="1">
    <source>
        <dbReference type="ARBA" id="ARBA00004141"/>
    </source>
</evidence>
<feature type="region of interest" description="Disordered" evidence="2">
    <location>
        <begin position="475"/>
        <end position="499"/>
    </location>
</feature>
<accession>A0ABN9T2M6</accession>
<feature type="transmembrane region" description="Helical" evidence="3">
    <location>
        <begin position="44"/>
        <end position="66"/>
    </location>
</feature>
<keyword evidence="3" id="KW-1133">Transmembrane helix</keyword>
<feature type="region of interest" description="Disordered" evidence="2">
    <location>
        <begin position="385"/>
        <end position="436"/>
    </location>
</feature>
<feature type="transmembrane region" description="Helical" evidence="3">
    <location>
        <begin position="72"/>
        <end position="93"/>
    </location>
</feature>
<keyword evidence="3" id="KW-0812">Transmembrane</keyword>
<dbReference type="Proteomes" id="UP001189429">
    <property type="component" value="Unassembled WGS sequence"/>
</dbReference>
<evidence type="ECO:0008006" key="6">
    <source>
        <dbReference type="Google" id="ProtNLM"/>
    </source>
</evidence>
<feature type="transmembrane region" description="Helical" evidence="3">
    <location>
        <begin position="191"/>
        <end position="210"/>
    </location>
</feature>
<gene>
    <name evidence="4" type="ORF">PCOR1329_LOCUS34937</name>
</gene>
<feature type="non-terminal residue" evidence="4">
    <location>
        <position position="499"/>
    </location>
</feature>
<evidence type="ECO:0000313" key="4">
    <source>
        <dbReference type="EMBL" id="CAK0839204.1"/>
    </source>
</evidence>
<evidence type="ECO:0000256" key="2">
    <source>
        <dbReference type="SAM" id="MobiDB-lite"/>
    </source>
</evidence>
<reference evidence="4" key="1">
    <citation type="submission" date="2023-10" db="EMBL/GenBank/DDBJ databases">
        <authorList>
            <person name="Chen Y."/>
            <person name="Shah S."/>
            <person name="Dougan E. K."/>
            <person name="Thang M."/>
            <person name="Chan C."/>
        </authorList>
    </citation>
    <scope>NUCLEOTIDE SEQUENCE [LARGE SCALE GENOMIC DNA]</scope>
</reference>
<dbReference type="PANTHER" id="PTHR16189">
    <property type="entry name" value="TRANSMEMBRANE PROTEIN 104-RELATED"/>
    <property type="match status" value="1"/>
</dbReference>
<feature type="compositionally biased region" description="Basic and acidic residues" evidence="2">
    <location>
        <begin position="406"/>
        <end position="420"/>
    </location>
</feature>
<keyword evidence="3" id="KW-0472">Membrane</keyword>
<evidence type="ECO:0000256" key="3">
    <source>
        <dbReference type="SAM" id="Phobius"/>
    </source>
</evidence>
<dbReference type="PANTHER" id="PTHR16189:SF0">
    <property type="entry name" value="TRANSMEMBRANE PROTEIN 104"/>
    <property type="match status" value="1"/>
</dbReference>